<protein>
    <recommendedName>
        <fullName evidence="5">L domain-like protein</fullName>
    </recommendedName>
</protein>
<feature type="chain" id="PRO_5005245652" description="L domain-like protein" evidence="2">
    <location>
        <begin position="23"/>
        <end position="223"/>
    </location>
</feature>
<keyword evidence="4" id="KW-1185">Reference proteome</keyword>
<evidence type="ECO:0000313" key="3">
    <source>
        <dbReference type="EMBL" id="KLT44943.1"/>
    </source>
</evidence>
<dbReference type="EMBL" id="KQ087184">
    <property type="protein sequence ID" value="KLT44943.1"/>
    <property type="molecule type" value="Genomic_DNA"/>
</dbReference>
<evidence type="ECO:0000256" key="1">
    <source>
        <dbReference type="SAM" id="MobiDB-lite"/>
    </source>
</evidence>
<dbReference type="Proteomes" id="UP000053611">
    <property type="component" value="Unassembled WGS sequence"/>
</dbReference>
<name>A0A0J0XV53_9TREE</name>
<proteinExistence type="predicted"/>
<dbReference type="OrthoDB" id="2589772at2759"/>
<evidence type="ECO:0000256" key="2">
    <source>
        <dbReference type="SAM" id="SignalP"/>
    </source>
</evidence>
<reference evidence="3 4" key="1">
    <citation type="submission" date="2015-03" db="EMBL/GenBank/DDBJ databases">
        <title>Genomics and transcriptomics of the oil-accumulating basidiomycete yeast T. oleaginosus allow insights into substrate utilization and the diverse evolutionary trajectories of mating systems in fungi.</title>
        <authorList>
            <consortium name="DOE Joint Genome Institute"/>
            <person name="Kourist R."/>
            <person name="Kracht O."/>
            <person name="Bracharz F."/>
            <person name="Lipzen A."/>
            <person name="Nolan M."/>
            <person name="Ohm R."/>
            <person name="Grigoriev I."/>
            <person name="Sun S."/>
            <person name="Heitman J."/>
            <person name="Bruck T."/>
            <person name="Nowrousian M."/>
        </authorList>
    </citation>
    <scope>NUCLEOTIDE SEQUENCE [LARGE SCALE GENOMIC DNA]</scope>
    <source>
        <strain evidence="3 4">IBC0246</strain>
    </source>
</reference>
<accession>A0A0J0XV53</accession>
<feature type="region of interest" description="Disordered" evidence="1">
    <location>
        <begin position="43"/>
        <end position="66"/>
    </location>
</feature>
<dbReference type="GeneID" id="28982894"/>
<evidence type="ECO:0008006" key="5">
    <source>
        <dbReference type="Google" id="ProtNLM"/>
    </source>
</evidence>
<sequence length="223" mass="23948">MAQAMRAGVVQLSLHLRGALLAASGVVGPRLSDADIRVLLEEAPRETPTDAGGEAREWEEHDDWDKDTARPSLHHLPLMAHPSPLRLLRDVPRFTGLTLTSLDLAFATLPLERVIGVLPASLRALGLAGARARDWERGLGALGRKMRVLRTLDVSYCPLGARGTVGALFPPRTIGPQPLPSLRVLGLCGAGGDLGDEEEAPPRRKALRAAVIEGAGHWVDVRF</sequence>
<organism evidence="3 4">
    <name type="scientific">Cutaneotrichosporon oleaginosum</name>
    <dbReference type="NCBI Taxonomy" id="879819"/>
    <lineage>
        <taxon>Eukaryota</taxon>
        <taxon>Fungi</taxon>
        <taxon>Dikarya</taxon>
        <taxon>Basidiomycota</taxon>
        <taxon>Agaricomycotina</taxon>
        <taxon>Tremellomycetes</taxon>
        <taxon>Trichosporonales</taxon>
        <taxon>Trichosporonaceae</taxon>
        <taxon>Cutaneotrichosporon</taxon>
    </lineage>
</organism>
<dbReference type="AlphaFoldDB" id="A0A0J0XV53"/>
<keyword evidence="2" id="KW-0732">Signal</keyword>
<feature type="signal peptide" evidence="2">
    <location>
        <begin position="1"/>
        <end position="22"/>
    </location>
</feature>
<feature type="non-terminal residue" evidence="3">
    <location>
        <position position="223"/>
    </location>
</feature>
<evidence type="ECO:0000313" key="4">
    <source>
        <dbReference type="Proteomes" id="UP000053611"/>
    </source>
</evidence>
<gene>
    <name evidence="3" type="ORF">CC85DRAFT_283258</name>
</gene>